<sequence length="158" mass="18058">MAAVPDKYFFAGYLGYYTDGEIFLNIIGLGTINNLSFSVRESRLKKRGIKLGDFLSASVPMGKPVENFDKVNYKFTVNVDGNTATIEDQEADLEKNEDEVLVSRVKAFGSVRSIKQNIPVGKYRINIRATKPSEEYIFSFLYAPREYVFLFHHFERGF</sequence>
<proteinExistence type="predicted"/>
<dbReference type="Proteomes" id="UP000827892">
    <property type="component" value="Chromosome IV"/>
</dbReference>
<evidence type="ECO:0000313" key="2">
    <source>
        <dbReference type="EMBL" id="ULT94613.1"/>
    </source>
</evidence>
<dbReference type="PANTHER" id="PTHR21516">
    <property type="entry name" value="AAA_LID_7 DOMAIN-CONTAINING PROTEIN-RELATED-RELATED"/>
    <property type="match status" value="1"/>
</dbReference>
<evidence type="ECO:0000256" key="1">
    <source>
        <dbReference type="SAM" id="Phobius"/>
    </source>
</evidence>
<dbReference type="EMBL" id="CP090894">
    <property type="protein sequence ID" value="ULT94613.1"/>
    <property type="molecule type" value="Genomic_DNA"/>
</dbReference>
<keyword evidence="1" id="KW-1133">Transmembrane helix</keyword>
<protein>
    <submittedName>
        <fullName evidence="2">Uncharacterized protein</fullName>
    </submittedName>
</protein>
<evidence type="ECO:0000313" key="3">
    <source>
        <dbReference type="Proteomes" id="UP000827892"/>
    </source>
</evidence>
<gene>
    <name evidence="2" type="ORF">L3Y34_003811</name>
</gene>
<accession>A0AAE9AE66</accession>
<dbReference type="RefSeq" id="XP_002633619.2">
    <property type="nucleotide sequence ID" value="XM_002633573.2"/>
</dbReference>
<name>A0AAE9AE66_CAEBR</name>
<feature type="transmembrane region" description="Helical" evidence="1">
    <location>
        <begin position="22"/>
        <end position="39"/>
    </location>
</feature>
<dbReference type="AlphaFoldDB" id="A0AAE9AE66"/>
<organism evidence="2 3">
    <name type="scientific">Caenorhabditis briggsae</name>
    <dbReference type="NCBI Taxonomy" id="6238"/>
    <lineage>
        <taxon>Eukaryota</taxon>
        <taxon>Metazoa</taxon>
        <taxon>Ecdysozoa</taxon>
        <taxon>Nematoda</taxon>
        <taxon>Chromadorea</taxon>
        <taxon>Rhabditida</taxon>
        <taxon>Rhabditina</taxon>
        <taxon>Rhabditomorpha</taxon>
        <taxon>Rhabditoidea</taxon>
        <taxon>Rhabditidae</taxon>
        <taxon>Peloderinae</taxon>
        <taxon>Caenorhabditis</taxon>
    </lineage>
</organism>
<dbReference type="KEGG" id="cbr:CBG_05501"/>
<reference evidence="2 3" key="1">
    <citation type="submission" date="2022-05" db="EMBL/GenBank/DDBJ databases">
        <title>Chromosome-level reference genomes for two strains of Caenorhabditis briggsae: an improved platform for comparative genomics.</title>
        <authorList>
            <person name="Stevens L."/>
            <person name="Andersen E.C."/>
        </authorList>
    </citation>
    <scope>NUCLEOTIDE SEQUENCE [LARGE SCALE GENOMIC DNA]</scope>
    <source>
        <strain evidence="2">QX1410_ONT</strain>
        <tissue evidence="2">Whole-organism</tissue>
    </source>
</reference>
<keyword evidence="1" id="KW-0812">Transmembrane</keyword>
<keyword evidence="1" id="KW-0472">Membrane</keyword>